<feature type="transmembrane region" description="Helical" evidence="2">
    <location>
        <begin position="38"/>
        <end position="59"/>
    </location>
</feature>
<gene>
    <name evidence="3" type="ORF">QEH52_03410</name>
</gene>
<reference evidence="3 4" key="1">
    <citation type="submission" date="2023-04" db="EMBL/GenBank/DDBJ databases">
        <title>A novel bacteria isolated from coastal sediment.</title>
        <authorList>
            <person name="Liu X.-J."/>
            <person name="Du Z.-J."/>
        </authorList>
    </citation>
    <scope>NUCLEOTIDE SEQUENCE [LARGE SCALE GENOMIC DNA]</scope>
    <source>
        <strain evidence="3 4">SDUM461003</strain>
    </source>
</reference>
<name>A0ABU1AR13_9BACT</name>
<sequence>MSLLAQMPASAPQLPPLPEGPTFDRVRGPIEIPTYETWQIVLAVAVGGLLLGLLIWRLLRARSQAPSFVCPRQSALAELETAARLTENDDQRFAQLSSQALRRYLEEGLGLRFSSRTSEEFLRNLKGDTRFAPEFQEKLAELLRTFDQIKFAQKPASQETRSQITHSVRQLIEQAHAIAQKEGAQA</sequence>
<comment type="caution">
    <text evidence="3">The sequence shown here is derived from an EMBL/GenBank/DDBJ whole genome shotgun (WGS) entry which is preliminary data.</text>
</comment>
<keyword evidence="2" id="KW-0472">Membrane</keyword>
<feature type="region of interest" description="Disordered" evidence="1">
    <location>
        <begin position="1"/>
        <end position="22"/>
    </location>
</feature>
<dbReference type="RefSeq" id="WP_308948637.1">
    <property type="nucleotide sequence ID" value="NZ_JARXHW010000005.1"/>
</dbReference>
<keyword evidence="2" id="KW-0812">Transmembrane</keyword>
<keyword evidence="4" id="KW-1185">Reference proteome</keyword>
<evidence type="ECO:0000313" key="4">
    <source>
        <dbReference type="Proteomes" id="UP001225316"/>
    </source>
</evidence>
<dbReference type="InterPro" id="IPR025489">
    <property type="entry name" value="DUF4381"/>
</dbReference>
<keyword evidence="2" id="KW-1133">Transmembrane helix</keyword>
<proteinExistence type="predicted"/>
<evidence type="ECO:0000256" key="1">
    <source>
        <dbReference type="SAM" id="MobiDB-lite"/>
    </source>
</evidence>
<accession>A0ABU1AR13</accession>
<evidence type="ECO:0000313" key="3">
    <source>
        <dbReference type="EMBL" id="MDQ8206541.1"/>
    </source>
</evidence>
<dbReference type="Proteomes" id="UP001225316">
    <property type="component" value="Unassembled WGS sequence"/>
</dbReference>
<dbReference type="EMBL" id="JARXHW010000005">
    <property type="protein sequence ID" value="MDQ8206541.1"/>
    <property type="molecule type" value="Genomic_DNA"/>
</dbReference>
<evidence type="ECO:0000256" key="2">
    <source>
        <dbReference type="SAM" id="Phobius"/>
    </source>
</evidence>
<organism evidence="3 4">
    <name type="scientific">Thalassobacterium maritimum</name>
    <dbReference type="NCBI Taxonomy" id="3041265"/>
    <lineage>
        <taxon>Bacteria</taxon>
        <taxon>Pseudomonadati</taxon>
        <taxon>Verrucomicrobiota</taxon>
        <taxon>Opitutia</taxon>
        <taxon>Puniceicoccales</taxon>
        <taxon>Coraliomargaritaceae</taxon>
        <taxon>Thalassobacterium</taxon>
    </lineage>
</organism>
<dbReference type="Pfam" id="PF14316">
    <property type="entry name" value="DUF4381"/>
    <property type="match status" value="1"/>
</dbReference>
<protein>
    <submittedName>
        <fullName evidence="3">DUF4381 family protein</fullName>
    </submittedName>
</protein>